<protein>
    <submittedName>
        <fullName evidence="2">Uncharacterized protein</fullName>
    </submittedName>
</protein>
<organism evidence="2 8">
    <name type="scientific">Metallosphaera sedula</name>
    <dbReference type="NCBI Taxonomy" id="43687"/>
    <lineage>
        <taxon>Archaea</taxon>
        <taxon>Thermoproteota</taxon>
        <taxon>Thermoprotei</taxon>
        <taxon>Sulfolobales</taxon>
        <taxon>Sulfolobaceae</taxon>
        <taxon>Metallosphaera</taxon>
    </lineage>
</organism>
<evidence type="ECO:0000313" key="12">
    <source>
        <dbReference type="Proteomes" id="UP000062475"/>
    </source>
</evidence>
<reference evidence="2 8" key="1">
    <citation type="journal article" date="2014" name="J. Bacteriol.">
        <title>Role of an Archaeal PitA Transporter in the Copper and Arsenic Resistance of Metallosphaera sedula, an Extreme Thermoacidophile.</title>
        <authorList>
            <person name="McCarthy S."/>
            <person name="Ai C."/>
            <person name="Wheaton G."/>
            <person name="Tevatia R."/>
            <person name="Eckrich V."/>
            <person name="Kelly R."/>
            <person name="Blum P."/>
        </authorList>
    </citation>
    <scope>NUCLEOTIDE SEQUENCE [LARGE SCALE GENOMIC DNA]</scope>
    <source>
        <strain evidence="2 8">CuR1</strain>
    </source>
</reference>
<evidence type="ECO:0000313" key="7">
    <source>
        <dbReference type="EMBL" id="AKV83325.1"/>
    </source>
</evidence>
<dbReference type="Proteomes" id="UP000061362">
    <property type="component" value="Chromosome"/>
</dbReference>
<evidence type="ECO:0000313" key="10">
    <source>
        <dbReference type="Proteomes" id="UP000061362"/>
    </source>
</evidence>
<evidence type="ECO:0000313" key="4">
    <source>
        <dbReference type="EMBL" id="AKV76590.1"/>
    </source>
</evidence>
<accession>A0A088E6V6</accession>
<keyword evidence="1" id="KW-0812">Transmembrane</keyword>
<dbReference type="Proteomes" id="UP000062475">
    <property type="component" value="Chromosome"/>
</dbReference>
<dbReference type="AlphaFoldDB" id="A0A088E6V6"/>
<dbReference type="EMBL" id="CP012174">
    <property type="protein sequence ID" value="AKV78842.1"/>
    <property type="molecule type" value="Genomic_DNA"/>
</dbReference>
<feature type="transmembrane region" description="Helical" evidence="1">
    <location>
        <begin position="140"/>
        <end position="159"/>
    </location>
</feature>
<dbReference type="OMA" id="MLIPINT"/>
<dbReference type="PATRIC" id="fig|43687.5.peg.1461"/>
<dbReference type="Proteomes" id="UP000068832">
    <property type="component" value="Chromosome"/>
</dbReference>
<evidence type="ECO:0000313" key="9">
    <source>
        <dbReference type="Proteomes" id="UP000056255"/>
    </source>
</evidence>
<sequence>MLIPINTIMDLINQTLLYAVSTSGHLAYFLLIKIVAVSNGSITVNATNIQPNGVILNYTTGMPLFLVIYNGSGQPSGEIFNVPVDRVSVPGYTLYVDQYNGLVLSYISANQNFTLNGSTIPIGPGKTLPIILPFQKQTNYTYEVLLLSSVLVLSFYLLFRRGSSHD</sequence>
<keyword evidence="1" id="KW-1133">Transmembrane helix</keyword>
<evidence type="ECO:0000313" key="3">
    <source>
        <dbReference type="EMBL" id="AKV74351.1"/>
    </source>
</evidence>
<reference evidence="10 11" key="2">
    <citation type="journal article" date="2015" name="Genome Announc.">
        <title>Complete Genome Sequences of Evolved Arsenate-Resistant Metallosphaera sedula Strains.</title>
        <authorList>
            <person name="Ai C."/>
            <person name="McCarthy S."/>
            <person name="Schackwitz W."/>
            <person name="Martin J."/>
            <person name="Lipzen A."/>
            <person name="Blum P."/>
        </authorList>
    </citation>
    <scope>NUCLEOTIDE SEQUENCE [LARGE SCALE GENOMIC DNA]</scope>
    <source>
        <strain evidence="5 11">ARS120-1</strain>
        <strain evidence="6 10">ARS120-2</strain>
        <strain evidence="3 13">ARS50-1</strain>
        <strain evidence="4 12">ARS50-2</strain>
    </source>
</reference>
<proteinExistence type="predicted"/>
<evidence type="ECO:0000313" key="6">
    <source>
        <dbReference type="EMBL" id="AKV81087.1"/>
    </source>
</evidence>
<dbReference type="EMBL" id="CP012173">
    <property type="protein sequence ID" value="AKV76590.1"/>
    <property type="molecule type" value="Genomic_DNA"/>
</dbReference>
<evidence type="ECO:0000256" key="1">
    <source>
        <dbReference type="SAM" id="Phobius"/>
    </source>
</evidence>
<evidence type="ECO:0000313" key="13">
    <source>
        <dbReference type="Proteomes" id="UP000068832"/>
    </source>
</evidence>
<dbReference type="EMBL" id="CP008822">
    <property type="protein sequence ID" value="AIM27482.1"/>
    <property type="molecule type" value="Genomic_DNA"/>
</dbReference>
<dbReference type="Proteomes" id="UP000062398">
    <property type="component" value="Chromosome"/>
</dbReference>
<keyword evidence="1" id="KW-0472">Membrane</keyword>
<dbReference type="Proteomes" id="UP000029084">
    <property type="component" value="Chromosome"/>
</dbReference>
<evidence type="ECO:0000313" key="11">
    <source>
        <dbReference type="Proteomes" id="UP000062398"/>
    </source>
</evidence>
<dbReference type="EMBL" id="CP012176">
    <property type="protein sequence ID" value="AKV83325.1"/>
    <property type="molecule type" value="Genomic_DNA"/>
</dbReference>
<dbReference type="EMBL" id="CP012175">
    <property type="protein sequence ID" value="AKV81087.1"/>
    <property type="molecule type" value="Genomic_DNA"/>
</dbReference>
<evidence type="ECO:0000313" key="5">
    <source>
        <dbReference type="EMBL" id="AKV78842.1"/>
    </source>
</evidence>
<reference evidence="7 9" key="3">
    <citation type="submission" date="2015-07" db="EMBL/GenBank/DDBJ databases">
        <title>Physiological, transcriptional responses and genome re-sequencing of acid resistant extremely thermoacidophilic Metallosphaera sedula SARC-M1.</title>
        <authorList>
            <person name="Ai C."/>
            <person name="McCarthy S."/>
            <person name="Eckrich V."/>
            <person name="Rudrappa D."/>
            <person name="Qiu G."/>
            <person name="Blum P."/>
        </authorList>
    </citation>
    <scope>NUCLEOTIDE SEQUENCE [LARGE SCALE GENOMIC DNA]</scope>
    <source>
        <strain evidence="7 9">SARC-M1</strain>
    </source>
</reference>
<name>A0A088E6V6_9CREN</name>
<dbReference type="Proteomes" id="UP000056255">
    <property type="component" value="Chromosome"/>
</dbReference>
<dbReference type="EMBL" id="CP012172">
    <property type="protein sequence ID" value="AKV74351.1"/>
    <property type="molecule type" value="Genomic_DNA"/>
</dbReference>
<evidence type="ECO:0000313" key="2">
    <source>
        <dbReference type="EMBL" id="AIM27482.1"/>
    </source>
</evidence>
<evidence type="ECO:0000313" key="8">
    <source>
        <dbReference type="Proteomes" id="UP000029084"/>
    </source>
</evidence>
<gene>
    <name evidence="2" type="ORF">HA72_1339</name>
    <name evidence="3" type="ORF">MsedA_1357</name>
    <name evidence="4" type="ORF">MsedB_1359</name>
    <name evidence="5" type="ORF">MsedC_1357</name>
    <name evidence="6" type="ORF">MsedD_1358</name>
    <name evidence="7" type="ORF">MsedE_1363</name>
</gene>